<evidence type="ECO:0000259" key="7">
    <source>
        <dbReference type="SMART" id="SM00385"/>
    </source>
</evidence>
<gene>
    <name evidence="9" type="primary">CCNB3</name>
</gene>
<feature type="domain" description="Cyclin-like" evidence="7">
    <location>
        <begin position="300"/>
        <end position="384"/>
    </location>
</feature>
<dbReference type="InterPro" id="IPR046965">
    <property type="entry name" value="Cyclin_A/B-like"/>
</dbReference>
<dbReference type="SMART" id="SM00385">
    <property type="entry name" value="CYCLIN"/>
    <property type="match status" value="2"/>
</dbReference>
<evidence type="ECO:0000256" key="1">
    <source>
        <dbReference type="ARBA" id="ARBA00006955"/>
    </source>
</evidence>
<accession>A0A674HSD3</accession>
<dbReference type="InterPro" id="IPR048258">
    <property type="entry name" value="Cyclins_cyclin-box"/>
</dbReference>
<keyword evidence="3 5" id="KW-0195">Cyclin</keyword>
<dbReference type="PANTHER" id="PTHR10177">
    <property type="entry name" value="CYCLINS"/>
    <property type="match status" value="1"/>
</dbReference>
<dbReference type="InterPro" id="IPR039361">
    <property type="entry name" value="Cyclin"/>
</dbReference>
<dbReference type="GO" id="GO:0016538">
    <property type="term" value="F:cyclin-dependent protein serine/threonine kinase regulator activity"/>
    <property type="evidence" value="ECO:0007669"/>
    <property type="project" value="InterPro"/>
</dbReference>
<dbReference type="Pfam" id="PF00134">
    <property type="entry name" value="Cyclin_N"/>
    <property type="match status" value="1"/>
</dbReference>
<dbReference type="Proteomes" id="UP000007754">
    <property type="component" value="Chromosome 4A"/>
</dbReference>
<dbReference type="GO" id="GO:0044772">
    <property type="term" value="P:mitotic cell cycle phase transition"/>
    <property type="evidence" value="ECO:0007669"/>
    <property type="project" value="InterPro"/>
</dbReference>
<feature type="compositionally biased region" description="Basic and acidic residues" evidence="6">
    <location>
        <begin position="1"/>
        <end position="12"/>
    </location>
</feature>
<dbReference type="SMART" id="SM01332">
    <property type="entry name" value="Cyclin_C"/>
    <property type="match status" value="1"/>
</dbReference>
<organism evidence="9 10">
    <name type="scientific">Taeniopygia guttata</name>
    <name type="common">Zebra finch</name>
    <name type="synonym">Poephila guttata</name>
    <dbReference type="NCBI Taxonomy" id="59729"/>
    <lineage>
        <taxon>Eukaryota</taxon>
        <taxon>Metazoa</taxon>
        <taxon>Chordata</taxon>
        <taxon>Craniata</taxon>
        <taxon>Vertebrata</taxon>
        <taxon>Euteleostomi</taxon>
        <taxon>Archelosauria</taxon>
        <taxon>Archosauria</taxon>
        <taxon>Dinosauria</taxon>
        <taxon>Saurischia</taxon>
        <taxon>Theropoda</taxon>
        <taxon>Coelurosauria</taxon>
        <taxon>Aves</taxon>
        <taxon>Neognathae</taxon>
        <taxon>Neoaves</taxon>
        <taxon>Telluraves</taxon>
        <taxon>Australaves</taxon>
        <taxon>Passeriformes</taxon>
        <taxon>Passeroidea</taxon>
        <taxon>Estrildidae</taxon>
        <taxon>Estrildinae</taxon>
        <taxon>Taeniopygia</taxon>
    </lineage>
</organism>
<dbReference type="InterPro" id="IPR036915">
    <property type="entry name" value="Cyclin-like_sf"/>
</dbReference>
<dbReference type="FunFam" id="1.10.472.10:FF:000001">
    <property type="entry name" value="G2/mitotic-specific cyclin"/>
    <property type="match status" value="1"/>
</dbReference>
<dbReference type="GO" id="GO:0051301">
    <property type="term" value="P:cell division"/>
    <property type="evidence" value="ECO:0007669"/>
    <property type="project" value="UniProtKB-KW"/>
</dbReference>
<keyword evidence="2" id="KW-0132">Cell division</keyword>
<dbReference type="CDD" id="cd20510">
    <property type="entry name" value="CYCLIN_CCNB3_rpt2"/>
    <property type="match status" value="1"/>
</dbReference>
<dbReference type="InterPro" id="IPR013763">
    <property type="entry name" value="Cyclin-like_dom"/>
</dbReference>
<dbReference type="CDD" id="cd20508">
    <property type="entry name" value="CYCLIN_CCNB3_rpt1"/>
    <property type="match status" value="1"/>
</dbReference>
<feature type="region of interest" description="Disordered" evidence="6">
    <location>
        <begin position="195"/>
        <end position="233"/>
    </location>
</feature>
<evidence type="ECO:0000313" key="9">
    <source>
        <dbReference type="Ensembl" id="ENSTGUP00000038666.1"/>
    </source>
</evidence>
<evidence type="ECO:0000256" key="4">
    <source>
        <dbReference type="ARBA" id="ARBA00023306"/>
    </source>
</evidence>
<feature type="compositionally biased region" description="Basic and acidic residues" evidence="6">
    <location>
        <begin position="204"/>
        <end position="215"/>
    </location>
</feature>
<dbReference type="PROSITE" id="PS00292">
    <property type="entry name" value="CYCLINS"/>
    <property type="match status" value="1"/>
</dbReference>
<feature type="region of interest" description="Disordered" evidence="6">
    <location>
        <begin position="1"/>
        <end position="173"/>
    </location>
</feature>
<proteinExistence type="inferred from homology"/>
<dbReference type="InterPro" id="IPR006671">
    <property type="entry name" value="Cyclin_N"/>
</dbReference>
<evidence type="ECO:0000256" key="5">
    <source>
        <dbReference type="RuleBase" id="RU000383"/>
    </source>
</evidence>
<dbReference type="PIRSF" id="PIRSF001771">
    <property type="entry name" value="Cyclin_A_B_D_E"/>
    <property type="match status" value="1"/>
</dbReference>
<evidence type="ECO:0000256" key="3">
    <source>
        <dbReference type="ARBA" id="ARBA00023127"/>
    </source>
</evidence>
<dbReference type="Ensembl" id="ENSTGUT00000024441.1">
    <property type="protein sequence ID" value="ENSTGUP00000038666.1"/>
    <property type="gene ID" value="ENSTGUG00000004916.2"/>
</dbReference>
<dbReference type="InterPro" id="IPR004367">
    <property type="entry name" value="Cyclin_C-dom"/>
</dbReference>
<evidence type="ECO:0000313" key="10">
    <source>
        <dbReference type="Proteomes" id="UP000007754"/>
    </source>
</evidence>
<dbReference type="Ensembl" id="ENSTGUT00000046234.1">
    <property type="protein sequence ID" value="ENSTGUP00000035100.1"/>
    <property type="gene ID" value="ENSTGUG00000004916.2"/>
</dbReference>
<evidence type="ECO:0000256" key="6">
    <source>
        <dbReference type="SAM" id="MobiDB-lite"/>
    </source>
</evidence>
<name>A0A674HSD3_TAEGU</name>
<comment type="similarity">
    <text evidence="1">Belongs to the cyclin family. Cyclin AB subfamily.</text>
</comment>
<reference evidence="9 10" key="1">
    <citation type="journal article" date="2010" name="Nature">
        <title>The genome of a songbird.</title>
        <authorList>
            <person name="Warren W.C."/>
            <person name="Clayton D.F."/>
            <person name="Ellegren H."/>
            <person name="Arnold A.P."/>
            <person name="Hillier L.W."/>
            <person name="Kunstner A."/>
            <person name="Searle S."/>
            <person name="White S."/>
            <person name="Vilella A.J."/>
            <person name="Fairley S."/>
            <person name="Heger A."/>
            <person name="Kong L."/>
            <person name="Ponting C.P."/>
            <person name="Jarvis E.D."/>
            <person name="Mello C.V."/>
            <person name="Minx P."/>
            <person name="Lovell P."/>
            <person name="Velho T.A."/>
            <person name="Ferris M."/>
            <person name="Balakrishnan C.N."/>
            <person name="Sinha S."/>
            <person name="Blatti C."/>
            <person name="London S.E."/>
            <person name="Li Y."/>
            <person name="Lin Y.C."/>
            <person name="George J."/>
            <person name="Sweedler J."/>
            <person name="Southey B."/>
            <person name="Gunaratne P."/>
            <person name="Watson M."/>
            <person name="Nam K."/>
            <person name="Backstrom N."/>
            <person name="Smeds L."/>
            <person name="Nabholz B."/>
            <person name="Itoh Y."/>
            <person name="Whitney O."/>
            <person name="Pfenning A.R."/>
            <person name="Howard J."/>
            <person name="Volker M."/>
            <person name="Skinner B.M."/>
            <person name="Griffin D.K."/>
            <person name="Ye L."/>
            <person name="McLaren W.M."/>
            <person name="Flicek P."/>
            <person name="Quesada V."/>
            <person name="Velasco G."/>
            <person name="Lopez-Otin C."/>
            <person name="Puente X.S."/>
            <person name="Olender T."/>
            <person name="Lancet D."/>
            <person name="Smit A.F."/>
            <person name="Hubley R."/>
            <person name="Konkel M.K."/>
            <person name="Walker J.A."/>
            <person name="Batzer M.A."/>
            <person name="Gu W."/>
            <person name="Pollock D.D."/>
            <person name="Chen L."/>
            <person name="Cheng Z."/>
            <person name="Eichler E.E."/>
            <person name="Stapley J."/>
            <person name="Slate J."/>
            <person name="Ekblom R."/>
            <person name="Birkhead T."/>
            <person name="Burke T."/>
            <person name="Burt D."/>
            <person name="Scharff C."/>
            <person name="Adam I."/>
            <person name="Richard H."/>
            <person name="Sultan M."/>
            <person name="Soldatov A."/>
            <person name="Lehrach H."/>
            <person name="Edwards S.V."/>
            <person name="Yang S.P."/>
            <person name="Li X."/>
            <person name="Graves T."/>
            <person name="Fulton L."/>
            <person name="Nelson J."/>
            <person name="Chinwalla A."/>
            <person name="Hou S."/>
            <person name="Mardis E.R."/>
            <person name="Wilson R.K."/>
        </authorList>
    </citation>
    <scope>NUCLEOTIDE SEQUENCE [LARGE SCALE GENOMIC DNA]</scope>
</reference>
<dbReference type="Ensembl" id="ENSTGUT00000028884.1">
    <property type="protein sequence ID" value="ENSTGUP00000025404.1"/>
    <property type="gene ID" value="ENSTGUG00000004916.2"/>
</dbReference>
<reference evidence="9" key="2">
    <citation type="submission" date="2025-05" db="UniProtKB">
        <authorList>
            <consortium name="Ensembl"/>
        </authorList>
    </citation>
    <scope>IDENTIFICATION</scope>
</reference>
<dbReference type="Gene3D" id="1.10.472.10">
    <property type="entry name" value="Cyclin-like"/>
    <property type="match status" value="2"/>
</dbReference>
<dbReference type="Pfam" id="PF02984">
    <property type="entry name" value="Cyclin_C"/>
    <property type="match status" value="1"/>
</dbReference>
<evidence type="ECO:0000259" key="8">
    <source>
        <dbReference type="SMART" id="SM01332"/>
    </source>
</evidence>
<evidence type="ECO:0000256" key="2">
    <source>
        <dbReference type="ARBA" id="ARBA00022618"/>
    </source>
</evidence>
<dbReference type="GeneTree" id="ENSGT00940000160459"/>
<keyword evidence="4" id="KW-0131">Cell cycle</keyword>
<sequence length="521" mass="57805">MACSQRPRERVPLPRNAKMLTTKQPRAGKAGPATENVDPEKEESSHAKRSSSSPQGGPKKRSAFGDLTNARKNQVVAGKKEAVKAAPPKAQKAHNALGVAKNNEINLKKSMKKTPPTAPAEPRVDPVPEKPVSVQELKPPEQRVGTLGCSTAPVPSQHRSVAATGGARAPGSALGLSQGDGKLGRGAKCTTIFLQESSPGQGLHGDEGREEKGGAEKQQPCPKKVTGTPRASPLLLPPPCLQVPAVEDIDKEQLGDPYANAEYAKEIFEYMREREEKFLLPDYMEKQTDISGDMRAILVDWMVEVQENFELNHETLYLAVKLVDHYLVEVVSMREKLQLIGSTAILIASKFEERCPPCVDDFLYICDDAYKREELIAMEMSILSTLKFDINIPIPYRFLRRFAKCARATMETLTLARFLCEMTLQEYDYARESPSKLAASCLLLALTMKNLGGWTPTLEYYSGYSAQDLHPLVKRLNFLLTYQPRDKLNAVRSKYSHRVFFEVAKVTPMDMLKLEETLTSS</sequence>
<dbReference type="SUPFAM" id="SSF47954">
    <property type="entry name" value="Cyclin-like"/>
    <property type="match status" value="2"/>
</dbReference>
<keyword evidence="10" id="KW-1185">Reference proteome</keyword>
<feature type="domain" description="Cyclin C-terminal" evidence="8">
    <location>
        <begin position="393"/>
        <end position="509"/>
    </location>
</feature>
<feature type="domain" description="Cyclin-like" evidence="7">
    <location>
        <begin position="397"/>
        <end position="481"/>
    </location>
</feature>
<protein>
    <submittedName>
        <fullName evidence="9">G2/mitotic-specific cyclin-B3</fullName>
    </submittedName>
</protein>
<dbReference type="AlphaFoldDB" id="A0A674HSD3"/>